<dbReference type="PROSITE" id="PS50006">
    <property type="entry name" value="FHA_DOMAIN"/>
    <property type="match status" value="1"/>
</dbReference>
<dbReference type="RefSeq" id="WP_271177646.1">
    <property type="nucleotide sequence ID" value="NZ_BAAAJO010000002.1"/>
</dbReference>
<dbReference type="Proteomes" id="UP001142372">
    <property type="component" value="Unassembled WGS sequence"/>
</dbReference>
<dbReference type="InterPro" id="IPR008984">
    <property type="entry name" value="SMAD_FHA_dom_sf"/>
</dbReference>
<keyword evidence="1" id="KW-0597">Phosphoprotein</keyword>
<dbReference type="SUPFAM" id="SSF49879">
    <property type="entry name" value="SMAD/FHA domain"/>
    <property type="match status" value="1"/>
</dbReference>
<reference evidence="3" key="1">
    <citation type="journal article" date="2014" name="Int. J. Syst. Evol. Microbiol.">
        <title>Complete genome sequence of Corynebacterium casei LMG S-19264T (=DSM 44701T), isolated from a smear-ripened cheese.</title>
        <authorList>
            <consortium name="US DOE Joint Genome Institute (JGI-PGF)"/>
            <person name="Walter F."/>
            <person name="Albersmeier A."/>
            <person name="Kalinowski J."/>
            <person name="Ruckert C."/>
        </authorList>
    </citation>
    <scope>NUCLEOTIDE SEQUENCE</scope>
    <source>
        <strain evidence="3">VKM Ac-1401</strain>
    </source>
</reference>
<dbReference type="Pfam" id="PF00498">
    <property type="entry name" value="FHA"/>
    <property type="match status" value="1"/>
</dbReference>
<evidence type="ECO:0000313" key="4">
    <source>
        <dbReference type="Proteomes" id="UP001142372"/>
    </source>
</evidence>
<keyword evidence="4" id="KW-1185">Reference proteome</keyword>
<dbReference type="Gene3D" id="2.60.200.20">
    <property type="match status" value="1"/>
</dbReference>
<reference evidence="3" key="2">
    <citation type="submission" date="2023-01" db="EMBL/GenBank/DDBJ databases">
        <authorList>
            <person name="Sun Q."/>
            <person name="Evtushenko L."/>
        </authorList>
    </citation>
    <scope>NUCLEOTIDE SEQUENCE</scope>
    <source>
        <strain evidence="3">VKM Ac-1401</strain>
    </source>
</reference>
<proteinExistence type="predicted"/>
<protein>
    <recommendedName>
        <fullName evidence="2">FHA domain-containing protein</fullName>
    </recommendedName>
</protein>
<evidence type="ECO:0000259" key="2">
    <source>
        <dbReference type="PROSITE" id="PS50006"/>
    </source>
</evidence>
<accession>A0A9W6M0J7</accession>
<comment type="caution">
    <text evidence="3">The sequence shown here is derived from an EMBL/GenBank/DDBJ whole genome shotgun (WGS) entry which is preliminary data.</text>
</comment>
<dbReference type="EMBL" id="BSEN01000012">
    <property type="protein sequence ID" value="GLJ76995.1"/>
    <property type="molecule type" value="Genomic_DNA"/>
</dbReference>
<name>A0A9W6M0J7_9MICO</name>
<sequence length="117" mass="12460">MAVTFILDFSDGQHIETSGNGVIGRNPAVHTPGTELDDPAHVQLIEIADETKSVSRAHLAFGQYDGLFWVLDLGSANGTTIVYPGDGAYSCDPNVRHEVDPGSVVKFGKASFALTTR</sequence>
<feature type="domain" description="FHA" evidence="2">
    <location>
        <begin position="21"/>
        <end position="81"/>
    </location>
</feature>
<evidence type="ECO:0000256" key="1">
    <source>
        <dbReference type="ARBA" id="ARBA00022553"/>
    </source>
</evidence>
<organism evidence="3 4">
    <name type="scientific">Leifsonia poae</name>
    <dbReference type="NCBI Taxonomy" id="110933"/>
    <lineage>
        <taxon>Bacteria</taxon>
        <taxon>Bacillati</taxon>
        <taxon>Actinomycetota</taxon>
        <taxon>Actinomycetes</taxon>
        <taxon>Micrococcales</taxon>
        <taxon>Microbacteriaceae</taxon>
        <taxon>Leifsonia</taxon>
    </lineage>
</organism>
<evidence type="ECO:0000313" key="3">
    <source>
        <dbReference type="EMBL" id="GLJ76995.1"/>
    </source>
</evidence>
<dbReference type="AlphaFoldDB" id="A0A9W6M0J7"/>
<gene>
    <name evidence="3" type="ORF">GCM10017584_25690</name>
</gene>
<dbReference type="InterPro" id="IPR000253">
    <property type="entry name" value="FHA_dom"/>
</dbReference>